<dbReference type="InterPro" id="IPR025509">
    <property type="entry name" value="DUF4396"/>
</dbReference>
<evidence type="ECO:0000313" key="3">
    <source>
        <dbReference type="EMBL" id="MFE9172065.1"/>
    </source>
</evidence>
<dbReference type="Pfam" id="PF14342">
    <property type="entry name" value="DUF4396"/>
    <property type="match status" value="1"/>
</dbReference>
<keyword evidence="1" id="KW-1133">Transmembrane helix</keyword>
<feature type="transmembrane region" description="Helical" evidence="1">
    <location>
        <begin position="34"/>
        <end position="53"/>
    </location>
</feature>
<feature type="transmembrane region" description="Helical" evidence="1">
    <location>
        <begin position="74"/>
        <end position="93"/>
    </location>
</feature>
<dbReference type="Proteomes" id="UP001601197">
    <property type="component" value="Unassembled WGS sequence"/>
</dbReference>
<dbReference type="EMBL" id="JBIAFJ010000020">
    <property type="protein sequence ID" value="MFE9172065.1"/>
    <property type="molecule type" value="Genomic_DNA"/>
</dbReference>
<feature type="domain" description="DUF4396" evidence="2">
    <location>
        <begin position="24"/>
        <end position="134"/>
    </location>
</feature>
<accession>A0ABW6KYS2</accession>
<evidence type="ECO:0000256" key="1">
    <source>
        <dbReference type="SAM" id="Phobius"/>
    </source>
</evidence>
<reference evidence="3 4" key="1">
    <citation type="submission" date="2024-10" db="EMBL/GenBank/DDBJ databases">
        <title>The Natural Products Discovery Center: Release of the First 8490 Sequenced Strains for Exploring Actinobacteria Biosynthetic Diversity.</title>
        <authorList>
            <person name="Kalkreuter E."/>
            <person name="Kautsar S.A."/>
            <person name="Yang D."/>
            <person name="Bader C.D."/>
            <person name="Teijaro C.N."/>
            <person name="Fluegel L."/>
            <person name="Davis C.M."/>
            <person name="Simpson J.R."/>
            <person name="Lauterbach L."/>
            <person name="Steele A.D."/>
            <person name="Gui C."/>
            <person name="Meng S."/>
            <person name="Li G."/>
            <person name="Viehrig K."/>
            <person name="Ye F."/>
            <person name="Su P."/>
            <person name="Kiefer A.F."/>
            <person name="Nichols A."/>
            <person name="Cepeda A.J."/>
            <person name="Yan W."/>
            <person name="Fan B."/>
            <person name="Jiang Y."/>
            <person name="Adhikari A."/>
            <person name="Zheng C.-J."/>
            <person name="Schuster L."/>
            <person name="Cowan T.M."/>
            <person name="Smanski M.J."/>
            <person name="Chevrette M.G."/>
            <person name="De Carvalho L.P.S."/>
            <person name="Shen B."/>
        </authorList>
    </citation>
    <scope>NUCLEOTIDE SEQUENCE [LARGE SCALE GENOMIC DNA]</scope>
    <source>
        <strain evidence="3 4">NPDC007147</strain>
    </source>
</reference>
<comment type="caution">
    <text evidence="3">The sequence shown here is derived from an EMBL/GenBank/DDBJ whole genome shotgun (WGS) entry which is preliminary data.</text>
</comment>
<name>A0ABW6KYS2_9ACTN</name>
<dbReference type="RefSeq" id="WP_388349398.1">
    <property type="nucleotide sequence ID" value="NZ_JBIAFJ010000020.1"/>
</dbReference>
<organism evidence="3 4">
    <name type="scientific">Streptomyces kebangsaanensis</name>
    <dbReference type="NCBI Taxonomy" id="864058"/>
    <lineage>
        <taxon>Bacteria</taxon>
        <taxon>Bacillati</taxon>
        <taxon>Actinomycetota</taxon>
        <taxon>Actinomycetes</taxon>
        <taxon>Kitasatosporales</taxon>
        <taxon>Streptomycetaceae</taxon>
        <taxon>Streptomyces</taxon>
    </lineage>
</organism>
<evidence type="ECO:0000313" key="4">
    <source>
        <dbReference type="Proteomes" id="UP001601197"/>
    </source>
</evidence>
<keyword evidence="1" id="KW-0812">Transmembrane</keyword>
<keyword evidence="1" id="KW-0472">Membrane</keyword>
<feature type="transmembrane region" description="Helical" evidence="1">
    <location>
        <begin position="105"/>
        <end position="129"/>
    </location>
</feature>
<gene>
    <name evidence="3" type="ORF">ACFYNZ_21720</name>
</gene>
<protein>
    <submittedName>
        <fullName evidence="3">DUF4396 domain-containing protein</fullName>
    </submittedName>
</protein>
<keyword evidence="4" id="KW-1185">Reference proteome</keyword>
<evidence type="ECO:0000259" key="2">
    <source>
        <dbReference type="Pfam" id="PF14342"/>
    </source>
</evidence>
<proteinExistence type="predicted"/>
<sequence>MGLRTRPAGWIEAIGRLSLGAAFASAGKALYADFVLDFVFARTLGVVFQYFTIVPTRDVGRMRGIRLAIKADTLLTLAFQAGLLLGIWIYQGVVFSPGLPRTTAAYWTLMQVSMALGFFTAWPVNTWLVRAGWKEKM</sequence>